<keyword evidence="1" id="KW-0175">Coiled coil</keyword>
<keyword evidence="2" id="KW-1133">Transmembrane helix</keyword>
<evidence type="ECO:0000313" key="3">
    <source>
        <dbReference type="EMBL" id="OSM06151.1"/>
    </source>
</evidence>
<feature type="transmembrane region" description="Helical" evidence="2">
    <location>
        <begin position="318"/>
        <end position="339"/>
    </location>
</feature>
<proteinExistence type="predicted"/>
<accession>A0A1Y2K9W9</accession>
<organism evidence="3 4">
    <name type="scientific">Magnetofaba australis IT-1</name>
    <dbReference type="NCBI Taxonomy" id="1434232"/>
    <lineage>
        <taxon>Bacteria</taxon>
        <taxon>Pseudomonadati</taxon>
        <taxon>Pseudomonadota</taxon>
        <taxon>Magnetococcia</taxon>
        <taxon>Magnetococcales</taxon>
        <taxon>Magnetococcaceae</taxon>
        <taxon>Magnetofaba</taxon>
    </lineage>
</organism>
<name>A0A1Y2K9W9_9PROT</name>
<keyword evidence="2" id="KW-0812">Transmembrane</keyword>
<reference evidence="3 4" key="1">
    <citation type="journal article" date="2016" name="BMC Genomics">
        <title>Combined genomic and structural analyses of a cultured magnetotactic bacterium reveals its niche adaptation to a dynamic environment.</title>
        <authorList>
            <person name="Araujo A.C."/>
            <person name="Morillo V."/>
            <person name="Cypriano J."/>
            <person name="Teixeira L.C."/>
            <person name="Leao P."/>
            <person name="Lyra S."/>
            <person name="Almeida L.G."/>
            <person name="Bazylinski D.A."/>
            <person name="Vasconcellos A.T."/>
            <person name="Abreu F."/>
            <person name="Lins U."/>
        </authorList>
    </citation>
    <scope>NUCLEOTIDE SEQUENCE [LARGE SCALE GENOMIC DNA]</scope>
    <source>
        <strain evidence="3 4">IT-1</strain>
    </source>
</reference>
<dbReference type="Proteomes" id="UP000194003">
    <property type="component" value="Unassembled WGS sequence"/>
</dbReference>
<sequence length="600" mass="67869">MAQLQRAIPMAMDVQNAALAVDWAQLQWEIAQWRVSQAQLQGDDAAVTRFRAQAHKAQQALQQSQRWADALSQRFAVSEQVRARGRVMAFDDAALAEDAPPTVTTPSMMLLPKDDADLADVWVMRAREMTRLFQANLRQWNLARSHLTTELQAFDVTSLNPEQADQRLARLSQWTSQLSMQRLLLRKQQQLVAQQRRMMGGLSAQLVSQGLRNDTQQNRTQNKQLQNKVDRARRLLDTLYNGHRMHLLALSGQIAQIAQTRAQIVQSAQRGAMHHTRAQWRWPRSMEQWTQWGAQLRSTVATLPHRVMQSARNWAKGWINGGVGLSLGVLFLLLAWVAVWEAVRQFGLRIPHLRGYRGRRWFVDLLGHAFQRLAQRHFRFWSAWGVILFILYFPAPQNPILTVMLWFAVVWSAARVLGDPFLFPDFIPHSGWIALVAVGGALFGLAMSDLLPVAWAAPLERLAGAGALLALIPLARRALATFAPSASSAAVQGLAAGVFTLLALAMMFEPEMIWRDLRELVPLFALLIAGWRLFIGVWRDVWVWALRRYVWSVDSGVSCPVYLRGARIWGERLSTVVTAALLYFSSLGDGARYLITRLMS</sequence>
<keyword evidence="2" id="KW-0472">Membrane</keyword>
<feature type="coiled-coil region" evidence="1">
    <location>
        <begin position="215"/>
        <end position="242"/>
    </location>
</feature>
<feature type="transmembrane region" description="Helical" evidence="2">
    <location>
        <begin position="378"/>
        <end position="394"/>
    </location>
</feature>
<evidence type="ECO:0000313" key="4">
    <source>
        <dbReference type="Proteomes" id="UP000194003"/>
    </source>
</evidence>
<evidence type="ECO:0000256" key="2">
    <source>
        <dbReference type="SAM" id="Phobius"/>
    </source>
</evidence>
<feature type="transmembrane region" description="Helical" evidence="2">
    <location>
        <begin position="430"/>
        <end position="447"/>
    </location>
</feature>
<feature type="transmembrane region" description="Helical" evidence="2">
    <location>
        <begin position="486"/>
        <end position="508"/>
    </location>
</feature>
<evidence type="ECO:0000256" key="1">
    <source>
        <dbReference type="SAM" id="Coils"/>
    </source>
</evidence>
<dbReference type="EMBL" id="LVJN01000016">
    <property type="protein sequence ID" value="OSM06151.1"/>
    <property type="molecule type" value="Genomic_DNA"/>
</dbReference>
<feature type="transmembrane region" description="Helical" evidence="2">
    <location>
        <begin position="453"/>
        <end position="474"/>
    </location>
</feature>
<gene>
    <name evidence="3" type="ORF">MAIT1_01114</name>
</gene>
<keyword evidence="4" id="KW-1185">Reference proteome</keyword>
<comment type="caution">
    <text evidence="3">The sequence shown here is derived from an EMBL/GenBank/DDBJ whole genome shotgun (WGS) entry which is preliminary data.</text>
</comment>
<feature type="transmembrane region" description="Helical" evidence="2">
    <location>
        <begin position="520"/>
        <end position="538"/>
    </location>
</feature>
<dbReference type="AlphaFoldDB" id="A0A1Y2K9W9"/>
<protein>
    <submittedName>
        <fullName evidence="3">Uncharacterized protein</fullName>
    </submittedName>
</protein>